<reference evidence="2" key="2">
    <citation type="journal article" date="2015" name="Data Brief">
        <title>Shoot transcriptome of the giant reed, Arundo donax.</title>
        <authorList>
            <person name="Barrero R.A."/>
            <person name="Guerrero F.D."/>
            <person name="Moolhuijzen P."/>
            <person name="Goolsby J.A."/>
            <person name="Tidwell J."/>
            <person name="Bellgard S.E."/>
            <person name="Bellgard M.I."/>
        </authorList>
    </citation>
    <scope>NUCLEOTIDE SEQUENCE</scope>
    <source>
        <tissue evidence="2">Shoot tissue taken approximately 20 cm above the soil surface</tissue>
    </source>
</reference>
<name>A0A0A8XN63_ARUDO</name>
<dbReference type="AlphaFoldDB" id="A0A0A8XN63"/>
<feature type="transmembrane region" description="Helical" evidence="1">
    <location>
        <begin position="28"/>
        <end position="45"/>
    </location>
</feature>
<dbReference type="EMBL" id="GBRH01283304">
    <property type="protein sequence ID" value="JAD14591.1"/>
    <property type="molecule type" value="Transcribed_RNA"/>
</dbReference>
<keyword evidence="1" id="KW-0812">Transmembrane</keyword>
<evidence type="ECO:0000313" key="2">
    <source>
        <dbReference type="EMBL" id="JAD14591.1"/>
    </source>
</evidence>
<accession>A0A0A8XN63</accession>
<keyword evidence="1" id="KW-1133">Transmembrane helix</keyword>
<proteinExistence type="predicted"/>
<keyword evidence="1" id="KW-0472">Membrane</keyword>
<sequence length="60" mass="5952">METAFSSWVGPELPSSCMRRAPGLGPEAAALGLAFGLGFGIGVGMGKETTGRGMECGSCG</sequence>
<evidence type="ECO:0000256" key="1">
    <source>
        <dbReference type="SAM" id="Phobius"/>
    </source>
</evidence>
<organism evidence="2">
    <name type="scientific">Arundo donax</name>
    <name type="common">Giant reed</name>
    <name type="synonym">Donax arundinaceus</name>
    <dbReference type="NCBI Taxonomy" id="35708"/>
    <lineage>
        <taxon>Eukaryota</taxon>
        <taxon>Viridiplantae</taxon>
        <taxon>Streptophyta</taxon>
        <taxon>Embryophyta</taxon>
        <taxon>Tracheophyta</taxon>
        <taxon>Spermatophyta</taxon>
        <taxon>Magnoliopsida</taxon>
        <taxon>Liliopsida</taxon>
        <taxon>Poales</taxon>
        <taxon>Poaceae</taxon>
        <taxon>PACMAD clade</taxon>
        <taxon>Arundinoideae</taxon>
        <taxon>Arundineae</taxon>
        <taxon>Arundo</taxon>
    </lineage>
</organism>
<reference evidence="2" key="1">
    <citation type="submission" date="2014-09" db="EMBL/GenBank/DDBJ databases">
        <authorList>
            <person name="Magalhaes I.L.F."/>
            <person name="Oliveira U."/>
            <person name="Santos F.R."/>
            <person name="Vidigal T.H.D.A."/>
            <person name="Brescovit A.D."/>
            <person name="Santos A.J."/>
        </authorList>
    </citation>
    <scope>NUCLEOTIDE SEQUENCE</scope>
    <source>
        <tissue evidence="2">Shoot tissue taken approximately 20 cm above the soil surface</tissue>
    </source>
</reference>
<protein>
    <submittedName>
        <fullName evidence="2">Uncharacterized protein</fullName>
    </submittedName>
</protein>